<dbReference type="InterPro" id="IPR050425">
    <property type="entry name" value="NAD(P)_dehydrat-like"/>
</dbReference>
<dbReference type="Gene3D" id="3.40.50.720">
    <property type="entry name" value="NAD(P)-binding Rossmann-like Domain"/>
    <property type="match status" value="1"/>
</dbReference>
<evidence type="ECO:0000259" key="3">
    <source>
        <dbReference type="Pfam" id="PF01370"/>
    </source>
</evidence>
<accession>A0A0B7KIE2</accession>
<comment type="similarity">
    <text evidence="2">Belongs to the NAD(P)-dependent epimerase/dehydratase family. Dihydroflavonol-4-reductase subfamily.</text>
</comment>
<dbReference type="PANTHER" id="PTHR10366">
    <property type="entry name" value="NAD DEPENDENT EPIMERASE/DEHYDRATASE"/>
    <property type="match status" value="1"/>
</dbReference>
<organism evidence="4">
    <name type="scientific">Bionectria ochroleuca</name>
    <name type="common">Gliocladium roseum</name>
    <dbReference type="NCBI Taxonomy" id="29856"/>
    <lineage>
        <taxon>Eukaryota</taxon>
        <taxon>Fungi</taxon>
        <taxon>Dikarya</taxon>
        <taxon>Ascomycota</taxon>
        <taxon>Pezizomycotina</taxon>
        <taxon>Sordariomycetes</taxon>
        <taxon>Hypocreomycetidae</taxon>
        <taxon>Hypocreales</taxon>
        <taxon>Bionectriaceae</taxon>
        <taxon>Clonostachys</taxon>
    </lineage>
</organism>
<evidence type="ECO:0000313" key="4">
    <source>
        <dbReference type="EMBL" id="CEO57328.1"/>
    </source>
</evidence>
<reference evidence="4" key="1">
    <citation type="submission" date="2015-01" db="EMBL/GenBank/DDBJ databases">
        <authorList>
            <person name="Durling Mikael"/>
        </authorList>
    </citation>
    <scope>NUCLEOTIDE SEQUENCE</scope>
</reference>
<evidence type="ECO:0000256" key="1">
    <source>
        <dbReference type="ARBA" id="ARBA00023002"/>
    </source>
</evidence>
<dbReference type="Pfam" id="PF01370">
    <property type="entry name" value="Epimerase"/>
    <property type="match status" value="1"/>
</dbReference>
<keyword evidence="1" id="KW-0560">Oxidoreductase</keyword>
<dbReference type="PANTHER" id="PTHR10366:SF562">
    <property type="entry name" value="ALDEHYDE REDUCTASE II (AFU_ORTHOLOGUE AFUA_1G11360)"/>
    <property type="match status" value="1"/>
</dbReference>
<dbReference type="AlphaFoldDB" id="A0A0B7KIE2"/>
<dbReference type="InterPro" id="IPR001509">
    <property type="entry name" value="Epimerase_deHydtase"/>
</dbReference>
<dbReference type="EMBL" id="CDPU01000096">
    <property type="protein sequence ID" value="CEO57328.1"/>
    <property type="molecule type" value="Genomic_DNA"/>
</dbReference>
<dbReference type="InterPro" id="IPR036291">
    <property type="entry name" value="NAD(P)-bd_dom_sf"/>
</dbReference>
<protein>
    <recommendedName>
        <fullName evidence="3">NAD-dependent epimerase/dehydratase domain-containing protein</fullName>
    </recommendedName>
</protein>
<gene>
    <name evidence="4" type="ORF">BN869_000013386_1</name>
</gene>
<dbReference type="GO" id="GO:0016616">
    <property type="term" value="F:oxidoreductase activity, acting on the CH-OH group of donors, NAD or NADP as acceptor"/>
    <property type="evidence" value="ECO:0007669"/>
    <property type="project" value="TreeGrafter"/>
</dbReference>
<name>A0A0B7KIE2_BIOOC</name>
<dbReference type="SUPFAM" id="SSF51735">
    <property type="entry name" value="NAD(P)-binding Rossmann-fold domains"/>
    <property type="match status" value="1"/>
</dbReference>
<sequence>MSIFHLNKPAIPFGSLVVISGVSGFIGSHVADQTLAAGYRVRGTTTNLHKNAWAEKHFKEKYGTDSFELAYVPDMAAEAAFDDVVIGMAVQFLSQIQLFIQFIGAAGFIHVANDMTGSTDPKIAIPKAVDGAINALKASAKEPNMKRFIYTSSSFAAGLPRPNEKFIVNADTFYEEAVKGAWEPNPHRHTVYSASKIAAERAISEWVDDNKPSLVVNFVLPNANIGPVISPSNQGYPTSAGWVKALWDGDSLKNAPPQHYINVQDDAKLHVIALTHPAVQHERIFAVAGPVSLNDIISILRKIYPERQWKNLPDEGKDLSIFEPIRRAEDLLLEAYRTGFVSLEESVKGNAADLVS</sequence>
<evidence type="ECO:0000256" key="2">
    <source>
        <dbReference type="ARBA" id="ARBA00023445"/>
    </source>
</evidence>
<feature type="domain" description="NAD-dependent epimerase/dehydratase" evidence="3">
    <location>
        <begin position="17"/>
        <end position="287"/>
    </location>
</feature>
<proteinExistence type="inferred from homology"/>